<accession>A0A2A8CX92</accession>
<protein>
    <submittedName>
        <fullName evidence="1">Uncharacterized protein</fullName>
    </submittedName>
</protein>
<dbReference type="RefSeq" id="WP_098075823.1">
    <property type="nucleotide sequence ID" value="NZ_PDEQ01000005.1"/>
</dbReference>
<dbReference type="Proteomes" id="UP000220102">
    <property type="component" value="Unassembled WGS sequence"/>
</dbReference>
<sequence>MEIYCPKCEWEPPASARWSCSCGHSWNTFDTQGQCPECGKVWRETQCLQCKKWSPHHDWYHDYPPIDLEEITEETAVEEGA</sequence>
<evidence type="ECO:0000313" key="2">
    <source>
        <dbReference type="Proteomes" id="UP000220102"/>
    </source>
</evidence>
<dbReference type="EMBL" id="PDEQ01000005">
    <property type="protein sequence ID" value="PEN13231.1"/>
    <property type="molecule type" value="Genomic_DNA"/>
</dbReference>
<dbReference type="OrthoDB" id="129642at2"/>
<dbReference type="AlphaFoldDB" id="A0A2A8CX92"/>
<gene>
    <name evidence="1" type="ORF">CRI94_11360</name>
</gene>
<name>A0A2A8CX92_9BACT</name>
<reference evidence="1 2" key="1">
    <citation type="submission" date="2017-10" db="EMBL/GenBank/DDBJ databases">
        <title>Draft genome of Longibacter Salinarum.</title>
        <authorList>
            <person name="Goh K.M."/>
            <person name="Shamsir M.S."/>
            <person name="Lim S.W."/>
        </authorList>
    </citation>
    <scope>NUCLEOTIDE SEQUENCE [LARGE SCALE GENOMIC DNA]</scope>
    <source>
        <strain evidence="1 2">KCTC 52045</strain>
    </source>
</reference>
<proteinExistence type="predicted"/>
<evidence type="ECO:0000313" key="1">
    <source>
        <dbReference type="EMBL" id="PEN13231.1"/>
    </source>
</evidence>
<organism evidence="1 2">
    <name type="scientific">Longibacter salinarum</name>
    <dbReference type="NCBI Taxonomy" id="1850348"/>
    <lineage>
        <taxon>Bacteria</taxon>
        <taxon>Pseudomonadati</taxon>
        <taxon>Rhodothermota</taxon>
        <taxon>Rhodothermia</taxon>
        <taxon>Rhodothermales</taxon>
        <taxon>Salisaetaceae</taxon>
        <taxon>Longibacter</taxon>
    </lineage>
</organism>
<keyword evidence="2" id="KW-1185">Reference proteome</keyword>
<comment type="caution">
    <text evidence="1">The sequence shown here is derived from an EMBL/GenBank/DDBJ whole genome shotgun (WGS) entry which is preliminary data.</text>
</comment>